<name>J0D403_9BIFI</name>
<dbReference type="PANTHER" id="PTHR42760">
    <property type="entry name" value="SHORT-CHAIN DEHYDROGENASES/REDUCTASES FAMILY MEMBER"/>
    <property type="match status" value="1"/>
</dbReference>
<dbReference type="PANTHER" id="PTHR42760:SF115">
    <property type="entry name" value="3-OXOACYL-[ACYL-CARRIER-PROTEIN] REDUCTASE FABG"/>
    <property type="match status" value="1"/>
</dbReference>
<dbReference type="Proteomes" id="UP000006415">
    <property type="component" value="Unassembled WGS sequence"/>
</dbReference>
<dbReference type="Pfam" id="PF13561">
    <property type="entry name" value="adh_short_C2"/>
    <property type="match status" value="1"/>
</dbReference>
<accession>J0D403</accession>
<evidence type="ECO:0000256" key="2">
    <source>
        <dbReference type="ARBA" id="ARBA00023002"/>
    </source>
</evidence>
<dbReference type="InterPro" id="IPR002347">
    <property type="entry name" value="SDR_fam"/>
</dbReference>
<dbReference type="AlphaFoldDB" id="J0D403"/>
<evidence type="ECO:0000313" key="4">
    <source>
        <dbReference type="Proteomes" id="UP000006415"/>
    </source>
</evidence>
<comment type="caution">
    <text evidence="3">The sequence shown here is derived from an EMBL/GenBank/DDBJ whole genome shotgun (WGS) entry which is preliminary data.</text>
</comment>
<protein>
    <submittedName>
        <fullName evidence="3">Uncharacterized protein</fullName>
    </submittedName>
</protein>
<dbReference type="HOGENOM" id="CLU_010194_1_0_11"/>
<proteinExistence type="inferred from homology"/>
<dbReference type="GO" id="GO:0016616">
    <property type="term" value="F:oxidoreductase activity, acting on the CH-OH group of donors, NAD or NADP as acceptor"/>
    <property type="evidence" value="ECO:0007669"/>
    <property type="project" value="TreeGrafter"/>
</dbReference>
<evidence type="ECO:0000313" key="3">
    <source>
        <dbReference type="EMBL" id="EJD64675.1"/>
    </source>
</evidence>
<dbReference type="SUPFAM" id="SSF51735">
    <property type="entry name" value="NAD(P)-binding Rossmann-fold domains"/>
    <property type="match status" value="1"/>
</dbReference>
<keyword evidence="2" id="KW-0560">Oxidoreductase</keyword>
<reference evidence="3 4" key="1">
    <citation type="submission" date="2012-01" db="EMBL/GenBank/DDBJ databases">
        <title>The Genome Sequence of Scardovia wiggsiae F0424.</title>
        <authorList>
            <consortium name="The Broad Institute Genome Sequencing Platform"/>
            <person name="Earl A."/>
            <person name="Ward D."/>
            <person name="Feldgarden M."/>
            <person name="Gevers D."/>
            <person name="Izard J."/>
            <person name="Ganesan A."/>
            <person name="Baranova O.V."/>
            <person name="Blanton J.M."/>
            <person name="Tanner A.C."/>
            <person name="Mathney J."/>
            <person name="Dewhirst F.E."/>
            <person name="Young S.K."/>
            <person name="Zeng Q."/>
            <person name="Gargeya S."/>
            <person name="Fitzgerald M."/>
            <person name="Haas B."/>
            <person name="Abouelleil A."/>
            <person name="Alvarado L."/>
            <person name="Arachchi H.M."/>
            <person name="Berlin A."/>
            <person name="Chapman S.B."/>
            <person name="Gearin G."/>
            <person name="Goldberg J."/>
            <person name="Griggs A."/>
            <person name="Gujja S."/>
            <person name="Hansen M."/>
            <person name="Heiman D."/>
            <person name="Howarth C."/>
            <person name="Larimer J."/>
            <person name="Lui A."/>
            <person name="MacDonald P.J.P."/>
            <person name="McCowen C."/>
            <person name="Montmayeur A."/>
            <person name="Murphy C."/>
            <person name="Neiman D."/>
            <person name="Pearson M."/>
            <person name="Priest M."/>
            <person name="Roberts A."/>
            <person name="Saif S."/>
            <person name="Shea T."/>
            <person name="Sisk P."/>
            <person name="Stolte C."/>
            <person name="Sykes S."/>
            <person name="Wortman J."/>
            <person name="Nusbaum C."/>
            <person name="Birren B."/>
        </authorList>
    </citation>
    <scope>NUCLEOTIDE SEQUENCE [LARGE SCALE GENOMIC DNA]</scope>
    <source>
        <strain evidence="3 4">F0424</strain>
    </source>
</reference>
<comment type="similarity">
    <text evidence="1">Belongs to the short-chain dehydrogenases/reductases (SDR) family.</text>
</comment>
<sequence length="189" mass="20689">MLRVCEVIQSKEKKLDVLFANAGIGRYMKLEELTEEEIDRTFDTNVKGTIFTVQTMLPILSEGASIILNTSITAELGLPDFSLYAASKAAVRFFIHSWTTDLKSRHIRVNAISPGVISTAAATGELGRTVQEEQELQKWRKSLTPVSRMGSVEDIANAVIFLASDESSFVTGVELTVDGGMSAVFANRL</sequence>
<keyword evidence="4" id="KW-1185">Reference proteome</keyword>
<dbReference type="STRING" id="857290.HMPREF9156_01170"/>
<dbReference type="InterPro" id="IPR036291">
    <property type="entry name" value="NAD(P)-bd_dom_sf"/>
</dbReference>
<dbReference type="eggNOG" id="COG1028">
    <property type="taxonomic scope" value="Bacteria"/>
</dbReference>
<dbReference type="Gene3D" id="3.40.50.720">
    <property type="entry name" value="NAD(P)-binding Rossmann-like Domain"/>
    <property type="match status" value="1"/>
</dbReference>
<dbReference type="PRINTS" id="PR00081">
    <property type="entry name" value="GDHRDH"/>
</dbReference>
<gene>
    <name evidence="3" type="ORF">HMPREF9156_01170</name>
</gene>
<dbReference type="EMBL" id="AGZS01000006">
    <property type="protein sequence ID" value="EJD64675.1"/>
    <property type="molecule type" value="Genomic_DNA"/>
</dbReference>
<dbReference type="CDD" id="cd05233">
    <property type="entry name" value="SDR_c"/>
    <property type="match status" value="1"/>
</dbReference>
<evidence type="ECO:0000256" key="1">
    <source>
        <dbReference type="ARBA" id="ARBA00006484"/>
    </source>
</evidence>
<organism evidence="3 4">
    <name type="scientific">Scardovia wiggsiae F0424</name>
    <dbReference type="NCBI Taxonomy" id="857290"/>
    <lineage>
        <taxon>Bacteria</taxon>
        <taxon>Bacillati</taxon>
        <taxon>Actinomycetota</taxon>
        <taxon>Actinomycetes</taxon>
        <taxon>Bifidobacteriales</taxon>
        <taxon>Bifidobacteriaceae</taxon>
        <taxon>Scardovia</taxon>
    </lineage>
</organism>